<dbReference type="Gene3D" id="1.10.3470.10">
    <property type="entry name" value="ABC transporter involved in vitamin B12 uptake, BtuC"/>
    <property type="match status" value="1"/>
</dbReference>
<dbReference type="PANTHER" id="PTHR30472">
    <property type="entry name" value="FERRIC ENTEROBACTIN TRANSPORT SYSTEM PERMEASE PROTEIN"/>
    <property type="match status" value="1"/>
</dbReference>
<evidence type="ECO:0000256" key="1">
    <source>
        <dbReference type="ARBA" id="ARBA00004651"/>
    </source>
</evidence>
<feature type="region of interest" description="Disordered" evidence="8">
    <location>
        <begin position="1"/>
        <end position="57"/>
    </location>
</feature>
<keyword evidence="7 9" id="KW-0472">Membrane</keyword>
<feature type="compositionally biased region" description="Polar residues" evidence="8">
    <location>
        <begin position="27"/>
        <end position="44"/>
    </location>
</feature>
<keyword evidence="3" id="KW-0813">Transport</keyword>
<feature type="transmembrane region" description="Helical" evidence="9">
    <location>
        <begin position="347"/>
        <end position="367"/>
    </location>
</feature>
<dbReference type="RefSeq" id="WP_164261221.1">
    <property type="nucleotide sequence ID" value="NZ_JAAGLK010000330.1"/>
</dbReference>
<evidence type="ECO:0000256" key="9">
    <source>
        <dbReference type="SAM" id="Phobius"/>
    </source>
</evidence>
<feature type="transmembrane region" description="Helical" evidence="9">
    <location>
        <begin position="268"/>
        <end position="287"/>
    </location>
</feature>
<reference evidence="10" key="1">
    <citation type="submission" date="2020-01" db="EMBL/GenBank/DDBJ databases">
        <title>Insect and environment-associated Actinomycetes.</title>
        <authorList>
            <person name="Currrie C."/>
            <person name="Chevrette M."/>
            <person name="Carlson C."/>
            <person name="Stubbendieck R."/>
            <person name="Wendt-Pienkowski E."/>
        </authorList>
    </citation>
    <scope>NUCLEOTIDE SEQUENCE</scope>
    <source>
        <strain evidence="10">SID505</strain>
    </source>
</reference>
<feature type="transmembrane region" description="Helical" evidence="9">
    <location>
        <begin position="190"/>
        <end position="209"/>
    </location>
</feature>
<dbReference type="SUPFAM" id="SSF81345">
    <property type="entry name" value="ABC transporter involved in vitamin B12 uptake, BtuC"/>
    <property type="match status" value="1"/>
</dbReference>
<gene>
    <name evidence="10" type="ORF">G3I43_35880</name>
</gene>
<evidence type="ECO:0000256" key="6">
    <source>
        <dbReference type="ARBA" id="ARBA00022989"/>
    </source>
</evidence>
<dbReference type="GO" id="GO:0033214">
    <property type="term" value="P:siderophore-iron import into cell"/>
    <property type="evidence" value="ECO:0007669"/>
    <property type="project" value="TreeGrafter"/>
</dbReference>
<dbReference type="InterPro" id="IPR037294">
    <property type="entry name" value="ABC_BtuC-like"/>
</dbReference>
<keyword evidence="5 9" id="KW-0812">Transmembrane</keyword>
<evidence type="ECO:0000256" key="5">
    <source>
        <dbReference type="ARBA" id="ARBA00022692"/>
    </source>
</evidence>
<dbReference type="Pfam" id="PF01032">
    <property type="entry name" value="FecCD"/>
    <property type="match status" value="1"/>
</dbReference>
<comment type="caution">
    <text evidence="10">The sequence shown here is derived from an EMBL/GenBank/DDBJ whole genome shotgun (WGS) entry which is preliminary data.</text>
</comment>
<dbReference type="GO" id="GO:0022857">
    <property type="term" value="F:transmembrane transporter activity"/>
    <property type="evidence" value="ECO:0007669"/>
    <property type="project" value="InterPro"/>
</dbReference>
<feature type="compositionally biased region" description="Low complexity" evidence="8">
    <location>
        <begin position="45"/>
        <end position="57"/>
    </location>
</feature>
<feature type="transmembrane region" description="Helical" evidence="9">
    <location>
        <begin position="165"/>
        <end position="184"/>
    </location>
</feature>
<feature type="compositionally biased region" description="Polar residues" evidence="8">
    <location>
        <begin position="1"/>
        <end position="19"/>
    </location>
</feature>
<comment type="subcellular location">
    <subcellularLocation>
        <location evidence="1">Cell membrane</location>
        <topology evidence="1">Multi-pass membrane protein</topology>
    </subcellularLocation>
</comment>
<evidence type="ECO:0000256" key="7">
    <source>
        <dbReference type="ARBA" id="ARBA00023136"/>
    </source>
</evidence>
<name>A0A6G3T4G8_STRAQ</name>
<keyword evidence="6 9" id="KW-1133">Transmembrane helix</keyword>
<feature type="transmembrane region" description="Helical" evidence="9">
    <location>
        <begin position="81"/>
        <end position="100"/>
    </location>
</feature>
<evidence type="ECO:0000313" key="10">
    <source>
        <dbReference type="EMBL" id="NEB89498.1"/>
    </source>
</evidence>
<dbReference type="GO" id="GO:0005886">
    <property type="term" value="C:plasma membrane"/>
    <property type="evidence" value="ECO:0007669"/>
    <property type="project" value="UniProtKB-SubCell"/>
</dbReference>
<feature type="transmembrane region" description="Helical" evidence="9">
    <location>
        <begin position="308"/>
        <end position="335"/>
    </location>
</feature>
<feature type="transmembrane region" description="Helical" evidence="9">
    <location>
        <begin position="135"/>
        <end position="153"/>
    </location>
</feature>
<feature type="transmembrane region" description="Helical" evidence="9">
    <location>
        <begin position="216"/>
        <end position="234"/>
    </location>
</feature>
<evidence type="ECO:0000256" key="2">
    <source>
        <dbReference type="ARBA" id="ARBA00007935"/>
    </source>
</evidence>
<protein>
    <submittedName>
        <fullName evidence="10">Iron chelate uptake ABC transporter family permease subunit</fullName>
    </submittedName>
</protein>
<accession>A0A6G3T4G8</accession>
<evidence type="ECO:0000256" key="3">
    <source>
        <dbReference type="ARBA" id="ARBA00022448"/>
    </source>
</evidence>
<evidence type="ECO:0000256" key="8">
    <source>
        <dbReference type="SAM" id="MobiDB-lite"/>
    </source>
</evidence>
<feature type="transmembrane region" description="Helical" evidence="9">
    <location>
        <begin position="379"/>
        <end position="396"/>
    </location>
</feature>
<keyword evidence="4" id="KW-1003">Cell membrane</keyword>
<dbReference type="PANTHER" id="PTHR30472:SF24">
    <property type="entry name" value="FERRIC ENTEROBACTIN TRANSPORT SYSTEM PERMEASE PROTEIN FEPG"/>
    <property type="match status" value="1"/>
</dbReference>
<proteinExistence type="inferred from homology"/>
<dbReference type="AlphaFoldDB" id="A0A6G3T4G8"/>
<dbReference type="CDD" id="cd06550">
    <property type="entry name" value="TM_ABC_iron-siderophores_like"/>
    <property type="match status" value="1"/>
</dbReference>
<evidence type="ECO:0000256" key="4">
    <source>
        <dbReference type="ARBA" id="ARBA00022475"/>
    </source>
</evidence>
<comment type="similarity">
    <text evidence="2">Belongs to the binding-protein-dependent transport system permease family. FecCD subfamily.</text>
</comment>
<dbReference type="InterPro" id="IPR000522">
    <property type="entry name" value="ABC_transptr_permease_BtuC"/>
</dbReference>
<dbReference type="EMBL" id="JAAGMK010001006">
    <property type="protein sequence ID" value="NEB89498.1"/>
    <property type="molecule type" value="Genomic_DNA"/>
</dbReference>
<sequence>MTPDTPLSKTTGPDGSTDTVPEKTTGPAESTDTTLSKTTGPAESTGTTAPTGARAPLTKAAARPFRLAFPPVSGTLRPRQLAVSAGLAVAVFAVLCWHVSIGEYGIPLADVARALTGSGDAGTLLVVQELRLPRAMTGLLAGIAFGMSGALFQTMTRNPLASPDMIGLTQGAGTAVVAGIVLGWDFGLGTQALGLLGALASALIVYGLAWRRGTTGYRIILVGIGVSWICLSATDYLLARGGRFQAQAALGWLVGNLNGRDWQQAAPLAYALVVLVPAALLIGRLMRTLQLGDDVAKGLGTRVQAVRLTVLLTGVGLVAFATAAAGPVAFVALAAPQIAQRLCRTAWPPPLAAGLTGALVVLASDVLARELIPGTELPVGIVTGVLGAPVLLWLLIRVNRAGSGG</sequence>
<organism evidence="10">
    <name type="scientific">Streptomyces anulatus</name>
    <name type="common">Streptomyces chrysomallus</name>
    <dbReference type="NCBI Taxonomy" id="1892"/>
    <lineage>
        <taxon>Bacteria</taxon>
        <taxon>Bacillati</taxon>
        <taxon>Actinomycetota</taxon>
        <taxon>Actinomycetes</taxon>
        <taxon>Kitasatosporales</taxon>
        <taxon>Streptomycetaceae</taxon>
        <taxon>Streptomyces</taxon>
    </lineage>
</organism>